<keyword evidence="8" id="KW-0406">Ion transport</keyword>
<feature type="transmembrane region" description="Helical" evidence="10">
    <location>
        <begin position="87"/>
        <end position="110"/>
    </location>
</feature>
<evidence type="ECO:0000256" key="5">
    <source>
        <dbReference type="ARBA" id="ARBA00022538"/>
    </source>
</evidence>
<dbReference type="EMBL" id="CP021255">
    <property type="protein sequence ID" value="AVD70814.1"/>
    <property type="molecule type" value="Genomic_DNA"/>
</dbReference>
<feature type="transmembrane region" description="Helical" evidence="10">
    <location>
        <begin position="56"/>
        <end position="75"/>
    </location>
</feature>
<dbReference type="SUPFAM" id="SSF116726">
    <property type="entry name" value="TrkA C-terminal domain-like"/>
    <property type="match status" value="2"/>
</dbReference>
<organism evidence="12 13">
    <name type="scientific">Desulfobulbus oralis</name>
    <dbReference type="NCBI Taxonomy" id="1986146"/>
    <lineage>
        <taxon>Bacteria</taxon>
        <taxon>Pseudomonadati</taxon>
        <taxon>Thermodesulfobacteriota</taxon>
        <taxon>Desulfobulbia</taxon>
        <taxon>Desulfobulbales</taxon>
        <taxon>Desulfobulbaceae</taxon>
        <taxon>Desulfobulbus</taxon>
    </lineage>
</organism>
<dbReference type="KEGG" id="deo:CAY53_04395"/>
<feature type="transmembrane region" description="Helical" evidence="10">
    <location>
        <begin position="291"/>
        <end position="318"/>
    </location>
</feature>
<evidence type="ECO:0000313" key="13">
    <source>
        <dbReference type="Proteomes" id="UP000239867"/>
    </source>
</evidence>
<feature type="domain" description="RCK C-terminal" evidence="11">
    <location>
        <begin position="395"/>
        <end position="460"/>
    </location>
</feature>
<accession>A0A2L1GMD4</accession>
<dbReference type="NCBIfam" id="NF003716">
    <property type="entry name" value="PRK05326.1-3"/>
    <property type="match status" value="1"/>
</dbReference>
<dbReference type="NCBIfam" id="NF003715">
    <property type="entry name" value="PRK05326.1-2"/>
    <property type="match status" value="1"/>
</dbReference>
<dbReference type="PANTHER" id="PTHR32507">
    <property type="entry name" value="NA(+)/H(+) ANTIPORTER 1"/>
    <property type="match status" value="1"/>
</dbReference>
<feature type="transmembrane region" description="Helical" evidence="10">
    <location>
        <begin position="215"/>
        <end position="233"/>
    </location>
</feature>
<evidence type="ECO:0000256" key="10">
    <source>
        <dbReference type="SAM" id="Phobius"/>
    </source>
</evidence>
<feature type="transmembrane region" description="Helical" evidence="10">
    <location>
        <begin position="330"/>
        <end position="352"/>
    </location>
</feature>
<dbReference type="Proteomes" id="UP000239867">
    <property type="component" value="Chromosome"/>
</dbReference>
<keyword evidence="5" id="KW-0630">Potassium</keyword>
<feature type="transmembrane region" description="Helical" evidence="10">
    <location>
        <begin position="6"/>
        <end position="23"/>
    </location>
</feature>
<evidence type="ECO:0000259" key="11">
    <source>
        <dbReference type="PROSITE" id="PS51202"/>
    </source>
</evidence>
<reference evidence="12 13" key="1">
    <citation type="journal article" date="2018" name="MBio">
        <title>Insights into the evolution of host association through the isolation and characterization of a novel human periodontal pathobiont, Desulfobulbus oralis.</title>
        <authorList>
            <person name="Cross K.L."/>
            <person name="Chirania P."/>
            <person name="Xiong W."/>
            <person name="Beall C.J."/>
            <person name="Elkins J.G."/>
            <person name="Giannone R.J."/>
            <person name="Griffen A.L."/>
            <person name="Guss A.M."/>
            <person name="Hettich R.L."/>
            <person name="Joshi S.S."/>
            <person name="Mokrzan E.M."/>
            <person name="Martin R.K."/>
            <person name="Zhulin I.B."/>
            <person name="Leys E.J."/>
            <person name="Podar M."/>
        </authorList>
    </citation>
    <scope>NUCLEOTIDE SEQUENCE [LARGE SCALE GENOMIC DNA]</scope>
    <source>
        <strain evidence="12 13">ORNL</strain>
    </source>
</reference>
<dbReference type="GO" id="GO:0006813">
    <property type="term" value="P:potassium ion transport"/>
    <property type="evidence" value="ECO:0007669"/>
    <property type="project" value="UniProtKB-KW"/>
</dbReference>
<keyword evidence="7 10" id="KW-1133">Transmembrane helix</keyword>
<feature type="transmembrane region" description="Helical" evidence="10">
    <location>
        <begin position="30"/>
        <end position="50"/>
    </location>
</feature>
<feature type="transmembrane region" description="Helical" evidence="10">
    <location>
        <begin position="358"/>
        <end position="380"/>
    </location>
</feature>
<feature type="domain" description="RCK C-terminal" evidence="11">
    <location>
        <begin position="461"/>
        <end position="531"/>
    </location>
</feature>
<sequence length="531" mass="57040">MVEILLLLSLIIFSCVLLSRISSRIGVPSLLAFILLGMFFGADGPLAINFDNFELVRDVCTFALVFIMFYGGFSTNWRQARPVAVKAFLLSSLGVVLTAALVGLFCHFVLGLELMASLLLGSVISSTDAASVFFVLRSRRLHLRDNTASLLEVESGSNDPCAYMLTAACIAFMQGGASAGGIARMLFAQIVYGLILGGLIALSVRWLMQRMKINVDGFDAILMVGVALFAYAAPEAVGGNGYLSAYVVGLILGNTGSYGKKHLFGFFDGFTGLMQMGVFFLLGLLSFPSALVHWALPGLGVALFLTFVARPLAVALLLTPLRSSLAQQMVVSWAGLRGAASIVFAIMALMAANIEQGLFDVVFVIVLFSILLQGSLLPWVAGKLDMIDAGGDVMKTFTDYSEEEPVQFIQFKIPDGHPWSGQLLREVRLPPGTLVVLLKRDGKNIIPNGETPLLAGDSVILSAASPTTVAGIYLSEVRLDNSSAWCGKTLAELPREKNSLIIMVRRSKRILIPNGQTRLAAGDVLVLTRLE</sequence>
<dbReference type="GO" id="GO:1902600">
    <property type="term" value="P:proton transmembrane transport"/>
    <property type="evidence" value="ECO:0007669"/>
    <property type="project" value="InterPro"/>
</dbReference>
<evidence type="ECO:0000256" key="8">
    <source>
        <dbReference type="ARBA" id="ARBA00023065"/>
    </source>
</evidence>
<dbReference type="OrthoDB" id="9810759at2"/>
<evidence type="ECO:0000256" key="4">
    <source>
        <dbReference type="ARBA" id="ARBA00022475"/>
    </source>
</evidence>
<feature type="transmembrane region" description="Helical" evidence="10">
    <location>
        <begin position="263"/>
        <end position="285"/>
    </location>
</feature>
<dbReference type="RefSeq" id="WP_104936101.1">
    <property type="nucleotide sequence ID" value="NZ_CP021255.1"/>
</dbReference>
<dbReference type="Pfam" id="PF02080">
    <property type="entry name" value="TrkA_C"/>
    <property type="match status" value="2"/>
</dbReference>
<proteinExistence type="predicted"/>
<evidence type="ECO:0000256" key="6">
    <source>
        <dbReference type="ARBA" id="ARBA00022692"/>
    </source>
</evidence>
<feature type="transmembrane region" description="Helical" evidence="10">
    <location>
        <begin position="161"/>
        <end position="183"/>
    </location>
</feature>
<dbReference type="InterPro" id="IPR036721">
    <property type="entry name" value="RCK_C_sf"/>
</dbReference>
<dbReference type="InterPro" id="IPR038770">
    <property type="entry name" value="Na+/solute_symporter_sf"/>
</dbReference>
<dbReference type="PANTHER" id="PTHR32507:SF7">
    <property type="entry name" value="K(+)_H(+) ANTIPORTER NHAP2"/>
    <property type="match status" value="1"/>
</dbReference>
<evidence type="ECO:0000256" key="2">
    <source>
        <dbReference type="ARBA" id="ARBA00022448"/>
    </source>
</evidence>
<evidence type="ECO:0000256" key="1">
    <source>
        <dbReference type="ARBA" id="ARBA00004651"/>
    </source>
</evidence>
<dbReference type="InterPro" id="IPR006037">
    <property type="entry name" value="RCK_C"/>
</dbReference>
<name>A0A2L1GMD4_9BACT</name>
<dbReference type="PROSITE" id="PS51202">
    <property type="entry name" value="RCK_C"/>
    <property type="match status" value="2"/>
</dbReference>
<protein>
    <submittedName>
        <fullName evidence="12">K+/H+ antiporter</fullName>
    </submittedName>
</protein>
<dbReference type="GO" id="GO:0005886">
    <property type="term" value="C:plasma membrane"/>
    <property type="evidence" value="ECO:0007669"/>
    <property type="project" value="UniProtKB-SubCell"/>
</dbReference>
<evidence type="ECO:0000313" key="12">
    <source>
        <dbReference type="EMBL" id="AVD70814.1"/>
    </source>
</evidence>
<keyword evidence="6 10" id="KW-0812">Transmembrane</keyword>
<feature type="transmembrane region" description="Helical" evidence="10">
    <location>
        <begin position="189"/>
        <end position="208"/>
    </location>
</feature>
<dbReference type="Gene3D" id="3.30.70.1450">
    <property type="entry name" value="Regulator of K+ conductance, C-terminal domain"/>
    <property type="match status" value="2"/>
</dbReference>
<comment type="subcellular location">
    <subcellularLocation>
        <location evidence="1">Cell membrane</location>
        <topology evidence="1">Multi-pass membrane protein</topology>
    </subcellularLocation>
</comment>
<keyword evidence="13" id="KW-1185">Reference proteome</keyword>
<keyword evidence="3" id="KW-0050">Antiport</keyword>
<feature type="transmembrane region" description="Helical" evidence="10">
    <location>
        <begin position="116"/>
        <end position="136"/>
    </location>
</feature>
<evidence type="ECO:0000256" key="9">
    <source>
        <dbReference type="ARBA" id="ARBA00023136"/>
    </source>
</evidence>
<keyword evidence="5" id="KW-0633">Potassium transport</keyword>
<dbReference type="GO" id="GO:0008324">
    <property type="term" value="F:monoatomic cation transmembrane transporter activity"/>
    <property type="evidence" value="ECO:0007669"/>
    <property type="project" value="InterPro"/>
</dbReference>
<dbReference type="InterPro" id="IPR006153">
    <property type="entry name" value="Cation/H_exchanger_TM"/>
</dbReference>
<keyword evidence="2" id="KW-0813">Transport</keyword>
<gene>
    <name evidence="12" type="ORF">CAY53_04395</name>
</gene>
<dbReference type="AlphaFoldDB" id="A0A2L1GMD4"/>
<evidence type="ECO:0000256" key="7">
    <source>
        <dbReference type="ARBA" id="ARBA00022989"/>
    </source>
</evidence>
<keyword evidence="9 10" id="KW-0472">Membrane</keyword>
<dbReference type="GO" id="GO:0015297">
    <property type="term" value="F:antiporter activity"/>
    <property type="evidence" value="ECO:0007669"/>
    <property type="project" value="UniProtKB-KW"/>
</dbReference>
<dbReference type="Pfam" id="PF00999">
    <property type="entry name" value="Na_H_Exchanger"/>
    <property type="match status" value="1"/>
</dbReference>
<evidence type="ECO:0000256" key="3">
    <source>
        <dbReference type="ARBA" id="ARBA00022449"/>
    </source>
</evidence>
<dbReference type="Gene3D" id="1.20.1530.20">
    <property type="match status" value="1"/>
</dbReference>
<keyword evidence="4" id="KW-1003">Cell membrane</keyword>